<dbReference type="InterPro" id="IPR036852">
    <property type="entry name" value="Peptidase_S8/S53_dom_sf"/>
</dbReference>
<dbReference type="InterPro" id="IPR010259">
    <property type="entry name" value="S8pro/Inhibitor_I9"/>
</dbReference>
<comment type="similarity">
    <text evidence="2 7">Belongs to the peptidase S8 family.</text>
</comment>
<sequence>MAASPNLFCSLMILLLIWIPNSSHASASSQVEHYIIFMESAVMPKVFPTPFHWHLATLSSLGAHASAKLIYSYSHAIDGFSCALTVAEFQALQKSPGYVHSIKDLPVKYDTTHSPKFLGLVSTPGRSGAWEASNYGEGVIIGVVDSGVWPESRSFDDHGMDPVPPRWKGECETGTQFNASSCNNKLIGARVFTRGRVARNMTITMNSPRDEEGHGTHTASTAEGNFVEGEEESFFGYAPGTVKGVAPKAHVAMYKVDNGSFTSDYIAAIDWALRDGVDVLSLSLGFDDCALYDDAVALATFAAVDRNVFVATSAGNRGPMHGKIHNGIPWVLTVAAGTIGRELGAEVKLAGGGASVFGRSIYLGSYSTAEAPIVFLADCSSATEIRRRGAGRVVVCHVDKHTPGDPFANLQKNSGVIVGAIIISPSIIPDAALYFTFR</sequence>
<comment type="caution">
    <text evidence="12">The sequence shown here is derived from an EMBL/GenBank/DDBJ whole genome shotgun (WGS) entry which is preliminary data.</text>
</comment>
<keyword evidence="8" id="KW-0472">Membrane</keyword>
<dbReference type="InterPro" id="IPR045051">
    <property type="entry name" value="SBT"/>
</dbReference>
<evidence type="ECO:0000313" key="12">
    <source>
        <dbReference type="EMBL" id="CAI0460518.1"/>
    </source>
</evidence>
<accession>A0AAV0NPF9</accession>
<dbReference type="InterPro" id="IPR037045">
    <property type="entry name" value="S8pro/Inhibitor_I9_sf"/>
</dbReference>
<comment type="caution">
    <text evidence="7">Lacks conserved residue(s) required for the propagation of feature annotation.</text>
</comment>
<feature type="domain" description="Peptidase S8/S53" evidence="10">
    <location>
        <begin position="136"/>
        <end position="336"/>
    </location>
</feature>
<keyword evidence="8" id="KW-0812">Transmembrane</keyword>
<evidence type="ECO:0000256" key="3">
    <source>
        <dbReference type="ARBA" id="ARBA00022670"/>
    </source>
</evidence>
<dbReference type="PRINTS" id="PR00723">
    <property type="entry name" value="SUBTILISIN"/>
</dbReference>
<dbReference type="PANTHER" id="PTHR10795">
    <property type="entry name" value="PROPROTEIN CONVERTASE SUBTILISIN/KEXIN"/>
    <property type="match status" value="1"/>
</dbReference>
<name>A0AAV0NPF9_9ROSI</name>
<dbReference type="Proteomes" id="UP001154282">
    <property type="component" value="Unassembled WGS sequence"/>
</dbReference>
<dbReference type="CDD" id="cd04852">
    <property type="entry name" value="Peptidases_S8_3"/>
    <property type="match status" value="1"/>
</dbReference>
<keyword evidence="8" id="KW-1133">Transmembrane helix</keyword>
<dbReference type="InterPro" id="IPR000209">
    <property type="entry name" value="Peptidase_S8/S53_dom"/>
</dbReference>
<feature type="chain" id="PRO_5043594768" evidence="9">
    <location>
        <begin position="26"/>
        <end position="438"/>
    </location>
</feature>
<gene>
    <name evidence="12" type="ORF">LITE_LOCUS34498</name>
</gene>
<dbReference type="GO" id="GO:0005576">
    <property type="term" value="C:extracellular region"/>
    <property type="evidence" value="ECO:0007669"/>
    <property type="project" value="UniProtKB-SubCell"/>
</dbReference>
<evidence type="ECO:0000259" key="10">
    <source>
        <dbReference type="Pfam" id="PF00082"/>
    </source>
</evidence>
<evidence type="ECO:0000313" key="13">
    <source>
        <dbReference type="Proteomes" id="UP001154282"/>
    </source>
</evidence>
<dbReference type="Pfam" id="PF05922">
    <property type="entry name" value="Inhibitor_I9"/>
    <property type="match status" value="1"/>
</dbReference>
<keyword evidence="6" id="KW-0720">Serine protease</keyword>
<dbReference type="Gene3D" id="3.30.70.80">
    <property type="entry name" value="Peptidase S8 propeptide/proteinase inhibitor I9"/>
    <property type="match status" value="1"/>
</dbReference>
<keyword evidence="3" id="KW-0645">Protease</keyword>
<dbReference type="GO" id="GO:0006508">
    <property type="term" value="P:proteolysis"/>
    <property type="evidence" value="ECO:0007669"/>
    <property type="project" value="UniProtKB-KW"/>
</dbReference>
<dbReference type="InterPro" id="IPR034197">
    <property type="entry name" value="Peptidases_S8_3"/>
</dbReference>
<proteinExistence type="inferred from homology"/>
<reference evidence="12" key="1">
    <citation type="submission" date="2022-08" db="EMBL/GenBank/DDBJ databases">
        <authorList>
            <person name="Gutierrez-Valencia J."/>
        </authorList>
    </citation>
    <scope>NUCLEOTIDE SEQUENCE</scope>
</reference>
<evidence type="ECO:0000256" key="7">
    <source>
        <dbReference type="PROSITE-ProRule" id="PRU01240"/>
    </source>
</evidence>
<dbReference type="FunFam" id="3.30.70.80:FF:000003">
    <property type="entry name" value="Subtilisin-like protease SBT1.9"/>
    <property type="match status" value="1"/>
</dbReference>
<evidence type="ECO:0000259" key="11">
    <source>
        <dbReference type="Pfam" id="PF05922"/>
    </source>
</evidence>
<evidence type="ECO:0000256" key="8">
    <source>
        <dbReference type="SAM" id="Phobius"/>
    </source>
</evidence>
<dbReference type="GO" id="GO:0004252">
    <property type="term" value="F:serine-type endopeptidase activity"/>
    <property type="evidence" value="ECO:0007669"/>
    <property type="project" value="InterPro"/>
</dbReference>
<dbReference type="Gene3D" id="3.50.30.30">
    <property type="match status" value="1"/>
</dbReference>
<evidence type="ECO:0000256" key="6">
    <source>
        <dbReference type="ARBA" id="ARBA00022825"/>
    </source>
</evidence>
<evidence type="ECO:0000256" key="2">
    <source>
        <dbReference type="ARBA" id="ARBA00011073"/>
    </source>
</evidence>
<feature type="signal peptide" evidence="9">
    <location>
        <begin position="1"/>
        <end position="25"/>
    </location>
</feature>
<comment type="subcellular location">
    <subcellularLocation>
        <location evidence="1">Secreted</location>
    </subcellularLocation>
</comment>
<evidence type="ECO:0000256" key="4">
    <source>
        <dbReference type="ARBA" id="ARBA00022729"/>
    </source>
</evidence>
<evidence type="ECO:0000256" key="1">
    <source>
        <dbReference type="ARBA" id="ARBA00004613"/>
    </source>
</evidence>
<keyword evidence="4 9" id="KW-0732">Signal</keyword>
<dbReference type="InterPro" id="IPR015500">
    <property type="entry name" value="Peptidase_S8_subtilisin-rel"/>
</dbReference>
<keyword evidence="5" id="KW-0378">Hydrolase</keyword>
<feature type="domain" description="Inhibitor I9" evidence="11">
    <location>
        <begin position="34"/>
        <end position="109"/>
    </location>
</feature>
<feature type="transmembrane region" description="Helical" evidence="8">
    <location>
        <begin position="416"/>
        <end position="437"/>
    </location>
</feature>
<dbReference type="AlphaFoldDB" id="A0AAV0NPF9"/>
<organism evidence="12 13">
    <name type="scientific">Linum tenue</name>
    <dbReference type="NCBI Taxonomy" id="586396"/>
    <lineage>
        <taxon>Eukaryota</taxon>
        <taxon>Viridiplantae</taxon>
        <taxon>Streptophyta</taxon>
        <taxon>Embryophyta</taxon>
        <taxon>Tracheophyta</taxon>
        <taxon>Spermatophyta</taxon>
        <taxon>Magnoliopsida</taxon>
        <taxon>eudicotyledons</taxon>
        <taxon>Gunneridae</taxon>
        <taxon>Pentapetalae</taxon>
        <taxon>rosids</taxon>
        <taxon>fabids</taxon>
        <taxon>Malpighiales</taxon>
        <taxon>Linaceae</taxon>
        <taxon>Linum</taxon>
    </lineage>
</organism>
<evidence type="ECO:0000256" key="5">
    <source>
        <dbReference type="ARBA" id="ARBA00022801"/>
    </source>
</evidence>
<dbReference type="Pfam" id="PF00082">
    <property type="entry name" value="Peptidase_S8"/>
    <property type="match status" value="1"/>
</dbReference>
<dbReference type="SUPFAM" id="SSF52743">
    <property type="entry name" value="Subtilisin-like"/>
    <property type="match status" value="1"/>
</dbReference>
<protein>
    <submittedName>
        <fullName evidence="12">Uncharacterized protein</fullName>
    </submittedName>
</protein>
<dbReference type="EMBL" id="CAMGYJ010000008">
    <property type="protein sequence ID" value="CAI0460518.1"/>
    <property type="molecule type" value="Genomic_DNA"/>
</dbReference>
<keyword evidence="13" id="KW-1185">Reference proteome</keyword>
<dbReference type="PROSITE" id="PS51892">
    <property type="entry name" value="SUBTILASE"/>
    <property type="match status" value="1"/>
</dbReference>
<evidence type="ECO:0000256" key="9">
    <source>
        <dbReference type="SAM" id="SignalP"/>
    </source>
</evidence>
<dbReference type="Gene3D" id="3.40.50.200">
    <property type="entry name" value="Peptidase S8/S53 domain"/>
    <property type="match status" value="1"/>
</dbReference>